<keyword evidence="3" id="KW-1185">Reference proteome</keyword>
<evidence type="ECO:0000313" key="2">
    <source>
        <dbReference type="EMBL" id="KAK9130817.1"/>
    </source>
</evidence>
<evidence type="ECO:0000313" key="3">
    <source>
        <dbReference type="Proteomes" id="UP001417504"/>
    </source>
</evidence>
<comment type="caution">
    <text evidence="2">The sequence shown here is derived from an EMBL/GenBank/DDBJ whole genome shotgun (WGS) entry which is preliminary data.</text>
</comment>
<accession>A0AAP0JD96</accession>
<dbReference type="EMBL" id="JBBNAE010000004">
    <property type="protein sequence ID" value="KAK9130815.1"/>
    <property type="molecule type" value="Genomic_DNA"/>
</dbReference>
<sequence>MIQSQFYGVLMPENSGVDHQEQGVHMVSGVFGKFGLHCTLWRYCTLFSKVTSLTYAWDRDNEVSSGDASMCKVFAA</sequence>
<dbReference type="EMBL" id="JBBNAE010000004">
    <property type="protein sequence ID" value="KAK9130817.1"/>
    <property type="molecule type" value="Genomic_DNA"/>
</dbReference>
<name>A0AAP0JD96_9MAGN</name>
<reference evidence="2 3" key="1">
    <citation type="submission" date="2024-01" db="EMBL/GenBank/DDBJ databases">
        <title>Genome assemblies of Stephania.</title>
        <authorList>
            <person name="Yang L."/>
        </authorList>
    </citation>
    <scope>NUCLEOTIDE SEQUENCE [LARGE SCALE GENOMIC DNA]</scope>
    <source>
        <strain evidence="2">QJT</strain>
        <tissue evidence="2">Leaf</tissue>
    </source>
</reference>
<evidence type="ECO:0000313" key="1">
    <source>
        <dbReference type="EMBL" id="KAK9130815.1"/>
    </source>
</evidence>
<proteinExistence type="predicted"/>
<gene>
    <name evidence="1" type="ORF">Sjap_011302</name>
    <name evidence="2" type="ORF">Sjap_011304</name>
</gene>
<protein>
    <submittedName>
        <fullName evidence="2">Uncharacterized protein</fullName>
    </submittedName>
</protein>
<dbReference type="Proteomes" id="UP001417504">
    <property type="component" value="Unassembled WGS sequence"/>
</dbReference>
<dbReference type="AlphaFoldDB" id="A0AAP0JD96"/>
<organism evidence="2 3">
    <name type="scientific">Stephania japonica</name>
    <dbReference type="NCBI Taxonomy" id="461633"/>
    <lineage>
        <taxon>Eukaryota</taxon>
        <taxon>Viridiplantae</taxon>
        <taxon>Streptophyta</taxon>
        <taxon>Embryophyta</taxon>
        <taxon>Tracheophyta</taxon>
        <taxon>Spermatophyta</taxon>
        <taxon>Magnoliopsida</taxon>
        <taxon>Ranunculales</taxon>
        <taxon>Menispermaceae</taxon>
        <taxon>Menispermoideae</taxon>
        <taxon>Cissampelideae</taxon>
        <taxon>Stephania</taxon>
    </lineage>
</organism>